<dbReference type="AlphaFoldDB" id="A0A7M3V9P4"/>
<evidence type="ECO:0000256" key="11">
    <source>
        <dbReference type="ARBA" id="ARBA00048988"/>
    </source>
</evidence>
<evidence type="ECO:0000259" key="14">
    <source>
        <dbReference type="PROSITE" id="PS51194"/>
    </source>
</evidence>
<dbReference type="InterPro" id="IPR027417">
    <property type="entry name" value="P-loop_NTPase"/>
</dbReference>
<dbReference type="Gene3D" id="3.40.50.300">
    <property type="entry name" value="P-loop containing nucleotide triphosphate hydrolases"/>
    <property type="match status" value="2"/>
</dbReference>
<evidence type="ECO:0000256" key="3">
    <source>
        <dbReference type="ARBA" id="ARBA00022723"/>
    </source>
</evidence>
<dbReference type="Gene3D" id="3.40.1440.60">
    <property type="entry name" value="PriA, 3(prime) DNA-binding domain"/>
    <property type="match status" value="1"/>
</dbReference>
<dbReference type="SMART" id="SM00490">
    <property type="entry name" value="HELICc"/>
    <property type="match status" value="1"/>
</dbReference>
<evidence type="ECO:0000256" key="2">
    <source>
        <dbReference type="ARBA" id="ARBA00022705"/>
    </source>
</evidence>
<reference evidence="15 16" key="1">
    <citation type="submission" date="2019-06" db="EMBL/GenBank/DDBJ databases">
        <title>Sulfurimonas gotlandica sp. nov., a chemoautotrophic and psychrotolerant epsilonproteobacterium isolated from a pelagic redoxcline, and an emended description of the genus Sulfurimonas.</title>
        <authorList>
            <person name="Wang S."/>
            <person name="Jiang L."/>
            <person name="Shao Z."/>
        </authorList>
    </citation>
    <scope>NUCLEOTIDE SEQUENCE [LARGE SCALE GENOMIC DNA]</scope>
    <source>
        <strain evidence="15 16">B2</strain>
    </source>
</reference>
<dbReference type="InterPro" id="IPR041236">
    <property type="entry name" value="PriA_C"/>
</dbReference>
<dbReference type="Pfam" id="PF17764">
    <property type="entry name" value="PriA_3primeBD"/>
    <property type="match status" value="1"/>
</dbReference>
<comment type="function">
    <text evidence="12">Initiates the restart of stalled replication forks, which reloads the replicative helicase on sites other than the origin of replication. Recognizes and binds to abandoned replication forks and remodels them to uncover a helicase loading site. Promotes assembly of the primosome at these replication forks.</text>
</comment>
<organism evidence="15 16">
    <name type="scientific">Sulfurimonas marina</name>
    <dbReference type="NCBI Taxonomy" id="2590551"/>
    <lineage>
        <taxon>Bacteria</taxon>
        <taxon>Pseudomonadati</taxon>
        <taxon>Campylobacterota</taxon>
        <taxon>Epsilonproteobacteria</taxon>
        <taxon>Campylobacterales</taxon>
        <taxon>Sulfurimonadaceae</taxon>
        <taxon>Sulfurimonas</taxon>
    </lineage>
</organism>
<evidence type="ECO:0000259" key="13">
    <source>
        <dbReference type="PROSITE" id="PS51192"/>
    </source>
</evidence>
<evidence type="ECO:0000256" key="5">
    <source>
        <dbReference type="ARBA" id="ARBA00022801"/>
    </source>
</evidence>
<proteinExistence type="inferred from homology"/>
<dbReference type="EMBL" id="CP041165">
    <property type="protein sequence ID" value="QOP40477.1"/>
    <property type="molecule type" value="Genomic_DNA"/>
</dbReference>
<dbReference type="SMART" id="SM00487">
    <property type="entry name" value="DEXDc"/>
    <property type="match status" value="1"/>
</dbReference>
<dbReference type="InterPro" id="IPR005259">
    <property type="entry name" value="PriA"/>
</dbReference>
<evidence type="ECO:0000313" key="16">
    <source>
        <dbReference type="Proteomes" id="UP000593910"/>
    </source>
</evidence>
<comment type="catalytic activity">
    <reaction evidence="11 12">
        <text>ATP + H2O = ADP + phosphate + H(+)</text>
        <dbReference type="Rhea" id="RHEA:13065"/>
        <dbReference type="ChEBI" id="CHEBI:15377"/>
        <dbReference type="ChEBI" id="CHEBI:15378"/>
        <dbReference type="ChEBI" id="CHEBI:30616"/>
        <dbReference type="ChEBI" id="CHEBI:43474"/>
        <dbReference type="ChEBI" id="CHEBI:456216"/>
        <dbReference type="EC" id="5.6.2.4"/>
    </reaction>
</comment>
<feature type="binding site" evidence="12">
    <location>
        <position position="347"/>
    </location>
    <ligand>
        <name>Zn(2+)</name>
        <dbReference type="ChEBI" id="CHEBI:29105"/>
        <label>2</label>
    </ligand>
</feature>
<evidence type="ECO:0000256" key="4">
    <source>
        <dbReference type="ARBA" id="ARBA00022741"/>
    </source>
</evidence>
<dbReference type="InterPro" id="IPR041222">
    <property type="entry name" value="PriA_3primeBD"/>
</dbReference>
<dbReference type="Pfam" id="PF18319">
    <property type="entry name" value="Zn_ribbon_PriA"/>
    <property type="match status" value="1"/>
</dbReference>
<dbReference type="EC" id="5.6.2.4" evidence="12"/>
<dbReference type="RefSeq" id="WP_193113902.1">
    <property type="nucleotide sequence ID" value="NZ_CP041165.1"/>
</dbReference>
<dbReference type="InterPro" id="IPR011545">
    <property type="entry name" value="DEAD/DEAH_box_helicase_dom"/>
</dbReference>
<dbReference type="FunFam" id="3.40.50.300:FF:000489">
    <property type="entry name" value="Primosome assembly protein PriA"/>
    <property type="match status" value="1"/>
</dbReference>
<dbReference type="KEGG" id="smax:FJR03_01470"/>
<comment type="similarity">
    <text evidence="12">Belongs to the helicase family. PriA subfamily.</text>
</comment>
<evidence type="ECO:0000256" key="8">
    <source>
        <dbReference type="ARBA" id="ARBA00022840"/>
    </source>
</evidence>
<dbReference type="InterPro" id="IPR014001">
    <property type="entry name" value="Helicase_ATP-bd"/>
</dbReference>
<feature type="binding site" evidence="12">
    <location>
        <position position="335"/>
    </location>
    <ligand>
        <name>Zn(2+)</name>
        <dbReference type="ChEBI" id="CHEBI:29105"/>
        <label>1</label>
    </ligand>
</feature>
<evidence type="ECO:0000256" key="9">
    <source>
        <dbReference type="ARBA" id="ARBA00023125"/>
    </source>
</evidence>
<keyword evidence="9 12" id="KW-0238">DNA-binding</keyword>
<dbReference type="GO" id="GO:0006270">
    <property type="term" value="P:DNA replication initiation"/>
    <property type="evidence" value="ECO:0007669"/>
    <property type="project" value="TreeGrafter"/>
</dbReference>
<feature type="binding site" evidence="12">
    <location>
        <position position="365"/>
    </location>
    <ligand>
        <name>Zn(2+)</name>
        <dbReference type="ChEBI" id="CHEBI:29105"/>
        <label>2</label>
    </ligand>
</feature>
<dbReference type="Pfam" id="PF18074">
    <property type="entry name" value="PriA_C"/>
    <property type="match status" value="1"/>
</dbReference>
<comment type="cofactor">
    <cofactor evidence="12">
        <name>Zn(2+)</name>
        <dbReference type="ChEBI" id="CHEBI:29105"/>
    </cofactor>
    <text evidence="12">Binds 2 zinc ions per subunit.</text>
</comment>
<keyword evidence="3 12" id="KW-0479">Metal-binding</keyword>
<dbReference type="GO" id="GO:0005524">
    <property type="term" value="F:ATP binding"/>
    <property type="evidence" value="ECO:0007669"/>
    <property type="project" value="UniProtKB-UniRule"/>
</dbReference>
<keyword evidence="16" id="KW-1185">Reference proteome</keyword>
<dbReference type="GO" id="GO:0008270">
    <property type="term" value="F:zinc ion binding"/>
    <property type="evidence" value="ECO:0007669"/>
    <property type="project" value="UniProtKB-UniRule"/>
</dbReference>
<dbReference type="GO" id="GO:0043138">
    <property type="term" value="F:3'-5' DNA helicase activity"/>
    <property type="evidence" value="ECO:0007669"/>
    <property type="project" value="UniProtKB-EC"/>
</dbReference>
<keyword evidence="2 12" id="KW-0235">DNA replication</keyword>
<evidence type="ECO:0000256" key="12">
    <source>
        <dbReference type="HAMAP-Rule" id="MF_00983"/>
    </source>
</evidence>
<keyword evidence="5 12" id="KW-0378">Hydrolase</keyword>
<evidence type="ECO:0000256" key="1">
    <source>
        <dbReference type="ARBA" id="ARBA00022515"/>
    </source>
</evidence>
<feature type="binding site" evidence="12">
    <location>
        <position position="344"/>
    </location>
    <ligand>
        <name>Zn(2+)</name>
        <dbReference type="ChEBI" id="CHEBI:29105"/>
        <label>2</label>
    </ligand>
</feature>
<keyword evidence="4 12" id="KW-0547">Nucleotide-binding</keyword>
<dbReference type="PANTHER" id="PTHR30580">
    <property type="entry name" value="PRIMOSOMAL PROTEIN N"/>
    <property type="match status" value="1"/>
</dbReference>
<keyword evidence="8 12" id="KW-0067">ATP-binding</keyword>
<dbReference type="PANTHER" id="PTHR30580:SF0">
    <property type="entry name" value="PRIMOSOMAL PROTEIN N"/>
    <property type="match status" value="1"/>
</dbReference>
<accession>A0A7M3V9P4</accession>
<dbReference type="GO" id="GO:0003677">
    <property type="term" value="F:DNA binding"/>
    <property type="evidence" value="ECO:0007669"/>
    <property type="project" value="UniProtKB-UniRule"/>
</dbReference>
<dbReference type="Pfam" id="PF00271">
    <property type="entry name" value="Helicase_C"/>
    <property type="match status" value="1"/>
</dbReference>
<dbReference type="GO" id="GO:0006302">
    <property type="term" value="P:double-strand break repair"/>
    <property type="evidence" value="ECO:0007669"/>
    <property type="project" value="InterPro"/>
</dbReference>
<dbReference type="GO" id="GO:1990077">
    <property type="term" value="C:primosome complex"/>
    <property type="evidence" value="ECO:0007669"/>
    <property type="project" value="UniProtKB-UniRule"/>
</dbReference>
<feature type="binding site" evidence="12">
    <location>
        <position position="378"/>
    </location>
    <ligand>
        <name>Zn(2+)</name>
        <dbReference type="ChEBI" id="CHEBI:29105"/>
        <label>1</label>
    </ligand>
</feature>
<feature type="binding site" evidence="12">
    <location>
        <position position="362"/>
    </location>
    <ligand>
        <name>Zn(2+)</name>
        <dbReference type="ChEBI" id="CHEBI:29105"/>
        <label>2</label>
    </ligand>
</feature>
<gene>
    <name evidence="12" type="primary">priA</name>
    <name evidence="15" type="ORF">FJR03_01470</name>
</gene>
<dbReference type="GO" id="GO:0006310">
    <property type="term" value="P:DNA recombination"/>
    <property type="evidence" value="ECO:0007669"/>
    <property type="project" value="InterPro"/>
</dbReference>
<evidence type="ECO:0000313" key="15">
    <source>
        <dbReference type="EMBL" id="QOP40477.1"/>
    </source>
</evidence>
<evidence type="ECO:0000256" key="7">
    <source>
        <dbReference type="ARBA" id="ARBA00022833"/>
    </source>
</evidence>
<feature type="binding site" evidence="12">
    <location>
        <position position="375"/>
    </location>
    <ligand>
        <name>Zn(2+)</name>
        <dbReference type="ChEBI" id="CHEBI:29105"/>
        <label>1</label>
    </ligand>
</feature>
<dbReference type="NCBIfam" id="TIGR00595">
    <property type="entry name" value="priA"/>
    <property type="match status" value="1"/>
</dbReference>
<keyword evidence="6 12" id="KW-0347">Helicase</keyword>
<dbReference type="NCBIfam" id="NF004069">
    <property type="entry name" value="PRK05580.2-1"/>
    <property type="match status" value="1"/>
</dbReference>
<evidence type="ECO:0000256" key="10">
    <source>
        <dbReference type="ARBA" id="ARBA00023235"/>
    </source>
</evidence>
<comment type="catalytic activity">
    <reaction evidence="12">
        <text>Couples ATP hydrolysis with the unwinding of duplex DNA by translocating in the 3'-5' direction.</text>
        <dbReference type="EC" id="5.6.2.4"/>
    </reaction>
</comment>
<dbReference type="PROSITE" id="PS51192">
    <property type="entry name" value="HELICASE_ATP_BIND_1"/>
    <property type="match status" value="1"/>
</dbReference>
<dbReference type="HAMAP" id="MF_00983">
    <property type="entry name" value="PriA"/>
    <property type="match status" value="1"/>
</dbReference>
<feature type="binding site" evidence="12">
    <location>
        <position position="338"/>
    </location>
    <ligand>
        <name>Zn(2+)</name>
        <dbReference type="ChEBI" id="CHEBI:29105"/>
        <label>1</label>
    </ligand>
</feature>
<keyword evidence="1 12" id="KW-0639">Primosome</keyword>
<comment type="subunit">
    <text evidence="12">Component of the replication restart primosome.</text>
</comment>
<dbReference type="InterPro" id="IPR001650">
    <property type="entry name" value="Helicase_C-like"/>
</dbReference>
<keyword evidence="7 12" id="KW-0862">Zinc</keyword>
<dbReference type="GO" id="GO:0006269">
    <property type="term" value="P:DNA replication, synthesis of primer"/>
    <property type="evidence" value="ECO:0007669"/>
    <property type="project" value="UniProtKB-KW"/>
</dbReference>
<dbReference type="InterPro" id="IPR042115">
    <property type="entry name" value="PriA_3primeBD_sf"/>
</dbReference>
<protein>
    <recommendedName>
        <fullName evidence="12">Replication restart protein PriA</fullName>
    </recommendedName>
    <alternativeName>
        <fullName evidence="12">ATP-dependent DNA helicase PriA</fullName>
        <ecNumber evidence="12">5.6.2.4</ecNumber>
    </alternativeName>
    <alternativeName>
        <fullName evidence="12">DNA 3'-5' helicase PriA</fullName>
    </alternativeName>
</protein>
<dbReference type="PROSITE" id="PS51194">
    <property type="entry name" value="HELICASE_CTER"/>
    <property type="match status" value="1"/>
</dbReference>
<dbReference type="Proteomes" id="UP000593910">
    <property type="component" value="Chromosome"/>
</dbReference>
<dbReference type="SUPFAM" id="SSF52540">
    <property type="entry name" value="P-loop containing nucleoside triphosphate hydrolases"/>
    <property type="match status" value="1"/>
</dbReference>
<feature type="domain" description="Helicase ATP-binding" evidence="13">
    <location>
        <begin position="121"/>
        <end position="287"/>
    </location>
</feature>
<dbReference type="InterPro" id="IPR040498">
    <property type="entry name" value="PriA_CRR"/>
</dbReference>
<dbReference type="CDD" id="cd17929">
    <property type="entry name" value="DEXHc_priA"/>
    <property type="match status" value="1"/>
</dbReference>
<keyword evidence="10 12" id="KW-0413">Isomerase</keyword>
<evidence type="ECO:0000256" key="6">
    <source>
        <dbReference type="ARBA" id="ARBA00022806"/>
    </source>
</evidence>
<dbReference type="Pfam" id="PF00270">
    <property type="entry name" value="DEAD"/>
    <property type="match status" value="1"/>
</dbReference>
<name>A0A7M3V9P4_9BACT</name>
<feature type="domain" description="Helicase C-terminal" evidence="14">
    <location>
        <begin position="370"/>
        <end position="531"/>
    </location>
</feature>
<dbReference type="GO" id="GO:0016787">
    <property type="term" value="F:hydrolase activity"/>
    <property type="evidence" value="ECO:0007669"/>
    <property type="project" value="UniProtKB-KW"/>
</dbReference>
<sequence>MYYYKISIIGSVLEPLTYHSEEKISLYSQVTVLLNNKEKNGVVVEETSEPDFKTLKVLDISTHYYSKKQYELAKFIAGYYICALGEAFALMLPFEDSKTVDNENKSTPSSITLSQRQNEALKFLHKHEVSLLFGDTGSGKTEIYMKYFEEIISQDKRAIFLMPEISLTPQMSKRLEEHFGEQFIMWHSKLTPKQKKEALEKIYDGRAKIIAGARSSLFLPIKDLGLIVVDEEHDDSYKSSSRPRYNARDLAVYMGKLYNIPVVLGSATPSLNSYVKYPHIRLKGGHFRAKREFIYEAKEESLTPLIFYHLKNTIKQEKQAIVFLPTRANFKYLVCKDCGATYKCPYCSVGMSIHQKANAIKCHYCNYMQAIPKVCAECGSDHLSSSRIGTAEALKEIEEEMQDVKVEQFDRDTITTANKLKKALKRFNDREVDILVGTQMLSKGHDYHDVELAVILGVDNMLSIADYRAREKALSSLIQVAGRSGRASDAKVLVQTFNEEFIKAYIENYEEFLEYEKMFREGLYPPYKKLCRVLFADKNGLKAQEKMREMEECLKKFDTIEVVGAKKCAVEKVANKYRFEILLRSDKATDLIKAVKSCKNSMAEIDMDPIDFA</sequence>